<feature type="compositionally biased region" description="Low complexity" evidence="1">
    <location>
        <begin position="7"/>
        <end position="19"/>
    </location>
</feature>
<reference evidence="2 3" key="1">
    <citation type="submission" date="2018-08" db="EMBL/GenBank/DDBJ databases">
        <title>Lysinibacillus sp. YLB-03 draft genome sequence.</title>
        <authorList>
            <person name="Yu L."/>
        </authorList>
    </citation>
    <scope>NUCLEOTIDE SEQUENCE [LARGE SCALE GENOMIC DNA]</scope>
    <source>
        <strain evidence="2 3">YLB-03</strain>
    </source>
</reference>
<dbReference type="AlphaFoldDB" id="A0A396SCT9"/>
<keyword evidence="3" id="KW-1185">Reference proteome</keyword>
<evidence type="ECO:0000313" key="3">
    <source>
        <dbReference type="Proteomes" id="UP000265692"/>
    </source>
</evidence>
<evidence type="ECO:0000313" key="2">
    <source>
        <dbReference type="EMBL" id="RHW39430.1"/>
    </source>
</evidence>
<feature type="region of interest" description="Disordered" evidence="1">
    <location>
        <begin position="1"/>
        <end position="29"/>
    </location>
</feature>
<dbReference type="Pfam" id="PF13025">
    <property type="entry name" value="DUF3886"/>
    <property type="match status" value="1"/>
</dbReference>
<accession>A0A396SCT9</accession>
<feature type="region of interest" description="Disordered" evidence="1">
    <location>
        <begin position="64"/>
        <end position="89"/>
    </location>
</feature>
<organism evidence="2 3">
    <name type="scientific">Ureibacillus yapensis</name>
    <dbReference type="NCBI Taxonomy" id="2304605"/>
    <lineage>
        <taxon>Bacteria</taxon>
        <taxon>Bacillati</taxon>
        <taxon>Bacillota</taxon>
        <taxon>Bacilli</taxon>
        <taxon>Bacillales</taxon>
        <taxon>Caryophanaceae</taxon>
        <taxon>Ureibacillus</taxon>
    </lineage>
</organism>
<dbReference type="InterPro" id="IPR024980">
    <property type="entry name" value="DUF3886"/>
</dbReference>
<name>A0A396SCT9_9BACL</name>
<dbReference type="RefSeq" id="WP_118874442.1">
    <property type="nucleotide sequence ID" value="NZ_QWEI01000001.1"/>
</dbReference>
<feature type="compositionally biased region" description="Basic and acidic residues" evidence="1">
    <location>
        <begin position="64"/>
        <end position="80"/>
    </location>
</feature>
<comment type="caution">
    <text evidence="2">The sequence shown here is derived from an EMBL/GenBank/DDBJ whole genome shotgun (WGS) entry which is preliminary data.</text>
</comment>
<proteinExistence type="predicted"/>
<gene>
    <name evidence="2" type="ORF">D1B33_00880</name>
</gene>
<dbReference type="EMBL" id="QWEI01000001">
    <property type="protein sequence ID" value="RHW39430.1"/>
    <property type="molecule type" value="Genomic_DNA"/>
</dbReference>
<dbReference type="Proteomes" id="UP000265692">
    <property type="component" value="Unassembled WGS sequence"/>
</dbReference>
<evidence type="ECO:0000256" key="1">
    <source>
        <dbReference type="SAM" id="MobiDB-lite"/>
    </source>
</evidence>
<protein>
    <submittedName>
        <fullName evidence="2">DUF3886 domain-containing protein</fullName>
    </submittedName>
</protein>
<sequence>MGKKRNQSQTSKQTSSSQSTHKEDAVTLQDQLNSDVLAKLKAAKNSMVAEEQAKEEERQAKLAFERKQREKNMSFEELLEKYGNQGSKF</sequence>